<feature type="transmembrane region" description="Helical" evidence="1">
    <location>
        <begin position="464"/>
        <end position="483"/>
    </location>
</feature>
<gene>
    <name evidence="3" type="ORF">GF339_10710</name>
</gene>
<accession>A0A9D5Q699</accession>
<dbReference type="EMBL" id="WJJP01000345">
    <property type="protein sequence ID" value="MBD3325047.1"/>
    <property type="molecule type" value="Genomic_DNA"/>
</dbReference>
<evidence type="ECO:0000256" key="1">
    <source>
        <dbReference type="SAM" id="Phobius"/>
    </source>
</evidence>
<dbReference type="SUPFAM" id="SSF53649">
    <property type="entry name" value="Alkaline phosphatase-like"/>
    <property type="match status" value="1"/>
</dbReference>
<dbReference type="Pfam" id="PF07691">
    <property type="entry name" value="PA14"/>
    <property type="match status" value="1"/>
</dbReference>
<dbReference type="NCBIfam" id="NF037970">
    <property type="entry name" value="vanZ_1"/>
    <property type="match status" value="1"/>
</dbReference>
<dbReference type="InterPro" id="IPR017850">
    <property type="entry name" value="Alkaline_phosphatase_core_sf"/>
</dbReference>
<dbReference type="AlphaFoldDB" id="A0A9D5Q699"/>
<dbReference type="InterPro" id="IPR011658">
    <property type="entry name" value="PA14_dom"/>
</dbReference>
<protein>
    <submittedName>
        <fullName evidence="3">Sulfatase-like hydrolase/transferase</fullName>
    </submittedName>
</protein>
<feature type="transmembrane region" description="Helical" evidence="1">
    <location>
        <begin position="258"/>
        <end position="280"/>
    </location>
</feature>
<dbReference type="GO" id="GO:0016787">
    <property type="term" value="F:hydrolase activity"/>
    <property type="evidence" value="ECO:0007669"/>
    <property type="project" value="UniProtKB-KW"/>
</dbReference>
<comment type="caution">
    <text evidence="3">The sequence shown here is derived from an EMBL/GenBank/DDBJ whole genome shotgun (WGS) entry which is preliminary data.</text>
</comment>
<proteinExistence type="predicted"/>
<evidence type="ECO:0000259" key="2">
    <source>
        <dbReference type="PROSITE" id="PS51820"/>
    </source>
</evidence>
<feature type="transmembrane region" description="Helical" evidence="1">
    <location>
        <begin position="397"/>
        <end position="418"/>
    </location>
</feature>
<dbReference type="PROSITE" id="PS51820">
    <property type="entry name" value="PA14"/>
    <property type="match status" value="1"/>
</dbReference>
<dbReference type="Pfam" id="PF00884">
    <property type="entry name" value="Sulfatase"/>
    <property type="match status" value="1"/>
</dbReference>
<keyword evidence="3" id="KW-0378">Hydrolase</keyword>
<feature type="transmembrane region" description="Helical" evidence="1">
    <location>
        <begin position="661"/>
        <end position="682"/>
    </location>
</feature>
<feature type="transmembrane region" description="Helical" evidence="1">
    <location>
        <begin position="616"/>
        <end position="637"/>
    </location>
</feature>
<feature type="transmembrane region" description="Helical" evidence="1">
    <location>
        <begin position="430"/>
        <end position="452"/>
    </location>
</feature>
<dbReference type="PANTHER" id="PTHR43751:SF3">
    <property type="entry name" value="SULFATASE N-TERMINAL DOMAIN-CONTAINING PROTEIN"/>
    <property type="match status" value="1"/>
</dbReference>
<dbReference type="PANTHER" id="PTHR43751">
    <property type="entry name" value="SULFATASE"/>
    <property type="match status" value="1"/>
</dbReference>
<reference evidence="3" key="1">
    <citation type="submission" date="2019-11" db="EMBL/GenBank/DDBJ databases">
        <title>Microbial mats filling the niche in hypersaline microbial mats.</title>
        <authorList>
            <person name="Wong H.L."/>
            <person name="Macleod F.I."/>
            <person name="White R.A. III"/>
            <person name="Burns B.P."/>
        </authorList>
    </citation>
    <scope>NUCLEOTIDE SEQUENCE</scope>
    <source>
        <strain evidence="3">Rbin_158</strain>
    </source>
</reference>
<keyword evidence="1" id="KW-1133">Transmembrane helix</keyword>
<evidence type="ECO:0000313" key="3">
    <source>
        <dbReference type="EMBL" id="MBD3325047.1"/>
    </source>
</evidence>
<feature type="transmembrane region" description="Helical" evidence="1">
    <location>
        <begin position="319"/>
        <end position="337"/>
    </location>
</feature>
<evidence type="ECO:0000313" key="4">
    <source>
        <dbReference type="Proteomes" id="UP000649604"/>
    </source>
</evidence>
<organism evidence="3 4">
    <name type="scientific">candidate division KSB3 bacterium</name>
    <dbReference type="NCBI Taxonomy" id="2044937"/>
    <lineage>
        <taxon>Bacteria</taxon>
        <taxon>candidate division KSB3</taxon>
    </lineage>
</organism>
<sequence>MNLKNSRVTNLFLVVLVLVSVVVYAVLTVCRPESAGLQGRYYANTEWGGEPEAVALDTSLSTQTLEEIRAQLPENAFSVEWSGFLHIPETGVYSFSLNSDDGSWLFLDENLVVDNGGPHGVQEAEGKIHLLEGLHQIRVRYFQVGGILALQVGWAREPFARIPLTSDYLFPPDTSPTQFWLYRIGQSALPVIIILWVLTLLVGGIRVVLDLQKSKQTHFTRHIRGFPMVRALLAGIVDRLCLQPLSFVAAYLKNPQTWLWIGVGAYAVIIFLTLSYARAASQYLTQLYGNEIFSRITVSTLSVSGIGFVVYILFSRNRLVSRLLYFAGIAAIYAYILSPEVREAVHGVTQLIGYTGEFFASLDLYPIVPAEKIHFLEYGLLGLLACKALSAHIKDKTAYLLAIGIVYLVGMTDEGIQWALPNRVGEYRDIWLNFVSGGLAILAVLLVIRPRVLARRVQWPSLRPLCYLLAVAVVYTGVFFQVVHGFGSHIFMPDTGTEFVSAFSEYRLLQIDKRLLQRFEGKLADDTPPKTLSLFTYEARRHHFLRDRHYQQERFFRSYCEQEILKTYFRSYIRTKGVSLLEYEPADFAVRPDPDAHVFYASPAQELAITAFSQRAMWSVISLVASFLCIAATFFPASAKTLIRRKHQGIPLRRMRWGERYVLRPVFIAVFLIALGVIGYSAQASPDRPYTNLVILTVDSCQPDYWGAYGYDKNTTPFFDALASEGVLFSNAIVPTAWTIPSLASMLTGVSPNVHGIDARGKLMDPRIPTLFEALEQHGYAIGDTSYTLTEPSINSVFKKSDISPEVALSEGRSEESYLLSWMEEHQDQPFFGWVHFHTAHLPYRATPPYNKLFLDGIDPDVLNDEEIEFVRSQLIIRKGEVEFDPARQREAIHALYAQTLRQQDAKIGKVLMKLDELGLRENTLIIITADHGDELLEHGFIGHASTSWAATLYDDLIQVPLLVYSPHHLPAGKRIAAQVRMIDIMPTVLDVLNLPFDAKIQGKSFLPLIRGTGEFDVTAFAETTPCGYSCPKRLESNRLRAVRTNEWKLIAAYDHETDETSYELYHLEEDPGETENVIEDYPAVAAQFKETMQRWMDAPEQFAYQPEETEEQHYLDVDVEVRPIILFPKVGTVLTPETYNRRVLVKWIGQEDAEYIIEYDIGTGGYKMTGELEVVGTEQWFGPFPEDIWQSLPLYNPWKFRVIPKEYPQYPSDWITFEMHYTPPD</sequence>
<dbReference type="SUPFAM" id="SSF56988">
    <property type="entry name" value="Anthrax protective antigen"/>
    <property type="match status" value="1"/>
</dbReference>
<name>A0A9D5Q699_9BACT</name>
<dbReference type="InterPro" id="IPR037524">
    <property type="entry name" value="PA14/GLEYA"/>
</dbReference>
<dbReference type="InterPro" id="IPR052701">
    <property type="entry name" value="GAG_Ulvan_Degrading_Sulfatases"/>
</dbReference>
<keyword evidence="1" id="KW-0472">Membrane</keyword>
<dbReference type="Gene3D" id="3.90.182.10">
    <property type="entry name" value="Toxin - Anthrax Protective Antigen,domain 1"/>
    <property type="match status" value="1"/>
</dbReference>
<dbReference type="InterPro" id="IPR000917">
    <property type="entry name" value="Sulfatase_N"/>
</dbReference>
<dbReference type="CDD" id="cd16148">
    <property type="entry name" value="sulfatase_like"/>
    <property type="match status" value="1"/>
</dbReference>
<feature type="domain" description="PA14" evidence="2">
    <location>
        <begin position="32"/>
        <end position="168"/>
    </location>
</feature>
<dbReference type="Gene3D" id="3.40.720.10">
    <property type="entry name" value="Alkaline Phosphatase, subunit A"/>
    <property type="match status" value="1"/>
</dbReference>
<feature type="transmembrane region" description="Helical" evidence="1">
    <location>
        <begin position="292"/>
        <end position="313"/>
    </location>
</feature>
<dbReference type="Proteomes" id="UP000649604">
    <property type="component" value="Unassembled WGS sequence"/>
</dbReference>
<keyword evidence="1" id="KW-0812">Transmembrane</keyword>
<feature type="transmembrane region" description="Helical" evidence="1">
    <location>
        <begin position="188"/>
        <end position="209"/>
    </location>
</feature>
<dbReference type="SMART" id="SM00758">
    <property type="entry name" value="PA14"/>
    <property type="match status" value="1"/>
</dbReference>